<sequence length="65" mass="7600">MWHNTYARSRETAEACESLDTFGIHEPTGDRFSLRWILTHMIQEYARHNGHADLLRERIDGQTGT</sequence>
<evidence type="ECO:0000313" key="2">
    <source>
        <dbReference type="Proteomes" id="UP000602198"/>
    </source>
</evidence>
<organism evidence="1 2">
    <name type="scientific">Nocardia acididurans</name>
    <dbReference type="NCBI Taxonomy" id="2802282"/>
    <lineage>
        <taxon>Bacteria</taxon>
        <taxon>Bacillati</taxon>
        <taxon>Actinomycetota</taxon>
        <taxon>Actinomycetes</taxon>
        <taxon>Mycobacteriales</taxon>
        <taxon>Nocardiaceae</taxon>
        <taxon>Nocardia</taxon>
    </lineage>
</organism>
<keyword evidence="2" id="KW-1185">Reference proteome</keyword>
<reference evidence="1 2" key="1">
    <citation type="submission" date="2021-01" db="EMBL/GenBank/DDBJ databases">
        <title>WGS of actinomycetes isolated from Thailand.</title>
        <authorList>
            <person name="Thawai C."/>
        </authorList>
    </citation>
    <scope>NUCLEOTIDE SEQUENCE [LARGE SCALE GENOMIC DNA]</scope>
    <source>
        <strain evidence="1 2">LPG 2</strain>
    </source>
</reference>
<accession>A0ABS1M5C0</accession>
<comment type="caution">
    <text evidence="1">The sequence shown here is derived from an EMBL/GenBank/DDBJ whole genome shotgun (WGS) entry which is preliminary data.</text>
</comment>
<gene>
    <name evidence="1" type="ORF">JK358_15765</name>
</gene>
<name>A0ABS1M5C0_9NOCA</name>
<dbReference type="Pfam" id="PF04978">
    <property type="entry name" value="MST"/>
    <property type="match status" value="1"/>
</dbReference>
<dbReference type="EMBL" id="JAERRJ010000005">
    <property type="protein sequence ID" value="MBL1075853.1"/>
    <property type="molecule type" value="Genomic_DNA"/>
</dbReference>
<evidence type="ECO:0000313" key="1">
    <source>
        <dbReference type="EMBL" id="MBL1075853.1"/>
    </source>
</evidence>
<protein>
    <submittedName>
        <fullName evidence="1">DUF664 domain-containing protein</fullName>
    </submittedName>
</protein>
<dbReference type="Gene3D" id="1.20.120.450">
    <property type="entry name" value="dinb family like domain"/>
    <property type="match status" value="1"/>
</dbReference>
<dbReference type="Proteomes" id="UP000602198">
    <property type="component" value="Unassembled WGS sequence"/>
</dbReference>
<dbReference type="SUPFAM" id="SSF109854">
    <property type="entry name" value="DinB/YfiT-like putative metalloenzymes"/>
    <property type="match status" value="1"/>
</dbReference>
<dbReference type="RefSeq" id="WP_201948294.1">
    <property type="nucleotide sequence ID" value="NZ_JAERRJ010000005.1"/>
</dbReference>
<proteinExistence type="predicted"/>
<dbReference type="InterPro" id="IPR007061">
    <property type="entry name" value="MST-like"/>
</dbReference>
<dbReference type="InterPro" id="IPR034660">
    <property type="entry name" value="DinB/YfiT-like"/>
</dbReference>